<sequence length="1121" mass="112946">MARSSFPLRLLPLVLALQAIYAPAHAANYTVGNGTTDTTAKTLTKNGSDAITVDAGGTLASGSAASIKTSQDNDNVSTVTINNAGTISQTSGLSAISINNKKVNLILNNALGGVITSSSSASKTPTILIGKGSDSFSIVNLGTISQTGPTPTNADNGKNYAINANGDYSTTGNTIVNGSATNSSATISSSSSTAIKMGSNILLTNYGRIFTTSPVNTSCPDYLSACASGSPPKAADGISIDDGIKNAVVVNYGSITGARHGIDGGDPVAATPDSNLANAIQLTPHLTTTGISFDATYADGSTRSNVTISNNVVINQAGGVITGNNGSGVGFDSHGVVFNYGTIVGNYAGSGRVYDVLGNGATTSNGDGDGVDIDGTAYIENWGSIRGTGAGGLDSTGQPNGADGVAAGGGTVINHAGAVIYGDAHGILIDDGNDWSKDASNPLITYNNGNTTGRGTSSVNGSKAYIVNDGSIIGNKGVAVGLVGNYDDTLINNASGVITGGAQATLTGQGGSTTPGAAVQMGGGNDTLINYGRIEGKNGMAIDMGDGDDSLQLLGGTVIGTINGGAGTDTLTTGGTQTFAAGVLSGFENFVVRDGVTRFNYDLGTVSNMTVNQGAVLQVNGAFGTSGNLAVNGVFQAADGTAVRSINVGGNFSLGSGATLQVGVAGPQADQIVTAGSATLANGATVQPVVKTYVPNSARWTILSAAGGVSADVSQLQVANTATLNYSLQLSGNELILSAQRTSSVSDVTGSPLGRALDALGNNSNNAQVQSLLASLDALPTASAYRSAVRQLQPETNRASQQAAQVAMGSVFSAVSGRIDSARNDSQVASTSGMDGKRGSGISTGEAAARSRVWLQGLGAWGRQDARAGADGYNINAYGMAAGLETDLSAREVAGLTLGYTRAGTRGNDNASGNDVDVDAVNLGGYLGLDMGGWTLDGSLMVGGNHYSSKRAINFLGQNVNGSYNGWQLGARVEAGLPFTVSQTWSGRWLAGLRLSHLANQGYTESGNAALAQNVGATNANSVQPTLGVELNRVSDNGDRLQLRARYLRELAGNPDVTASFVAGGPSFTTASAAPNRDAVQLGASYRFNAAHGSYGTLGYDAEIRDRALVHQLTARVGWLF</sequence>
<feature type="region of interest" description="Disordered" evidence="1">
    <location>
        <begin position="823"/>
        <end position="844"/>
    </location>
</feature>
<evidence type="ECO:0000259" key="3">
    <source>
        <dbReference type="PROSITE" id="PS51208"/>
    </source>
</evidence>
<dbReference type="InterPro" id="IPR005546">
    <property type="entry name" value="Autotransporte_beta"/>
</dbReference>
<dbReference type="InterPro" id="IPR006315">
    <property type="entry name" value="OM_autotransptr_brl_dom"/>
</dbReference>
<feature type="signal peptide" evidence="2">
    <location>
        <begin position="1"/>
        <end position="26"/>
    </location>
</feature>
<keyword evidence="2" id="KW-0732">Signal</keyword>
<dbReference type="NCBIfam" id="TIGR01414">
    <property type="entry name" value="autotrans_barl"/>
    <property type="match status" value="1"/>
</dbReference>
<reference evidence="4 5" key="1">
    <citation type="journal article" date="2013" name="Front. Microbiol.">
        <title>The genome of the endophytic bacterium H. frisingense GSF30(T) identifies diverse strategies in the Herbaspirillum genus to interact with plants.</title>
        <authorList>
            <person name="Straub D."/>
            <person name="Rothballer M."/>
            <person name="Hartmann A."/>
            <person name="Ludewig U."/>
        </authorList>
    </citation>
    <scope>NUCLEOTIDE SEQUENCE [LARGE SCALE GENOMIC DNA]</scope>
    <source>
        <strain evidence="4 5">GSF30</strain>
    </source>
</reference>
<dbReference type="AlphaFoldDB" id="A0AAI9II25"/>
<feature type="chain" id="PRO_5042563057" evidence="2">
    <location>
        <begin position="27"/>
        <end position="1121"/>
    </location>
</feature>
<protein>
    <submittedName>
        <fullName evidence="4">Autotransporter</fullName>
    </submittedName>
</protein>
<evidence type="ECO:0000256" key="2">
    <source>
        <dbReference type="SAM" id="SignalP"/>
    </source>
</evidence>
<dbReference type="PROSITE" id="PS51208">
    <property type="entry name" value="AUTOTRANSPORTER"/>
    <property type="match status" value="1"/>
</dbReference>
<dbReference type="Pfam" id="PF03797">
    <property type="entry name" value="Autotransporter"/>
    <property type="match status" value="1"/>
</dbReference>
<proteinExistence type="predicted"/>
<dbReference type="GO" id="GO:0019867">
    <property type="term" value="C:outer membrane"/>
    <property type="evidence" value="ECO:0007669"/>
    <property type="project" value="InterPro"/>
</dbReference>
<feature type="compositionally biased region" description="Polar residues" evidence="1">
    <location>
        <begin position="824"/>
        <end position="833"/>
    </location>
</feature>
<dbReference type="SUPFAM" id="SSF103515">
    <property type="entry name" value="Autotransporter"/>
    <property type="match status" value="1"/>
</dbReference>
<comment type="caution">
    <text evidence="4">The sequence shown here is derived from an EMBL/GenBank/DDBJ whole genome shotgun (WGS) entry which is preliminary data.</text>
</comment>
<organism evidence="4 5">
    <name type="scientific">Herbaspirillum frisingense GSF30</name>
    <dbReference type="NCBI Taxonomy" id="864073"/>
    <lineage>
        <taxon>Bacteria</taxon>
        <taxon>Pseudomonadati</taxon>
        <taxon>Pseudomonadota</taxon>
        <taxon>Betaproteobacteria</taxon>
        <taxon>Burkholderiales</taxon>
        <taxon>Oxalobacteraceae</taxon>
        <taxon>Herbaspirillum</taxon>
    </lineage>
</organism>
<dbReference type="SMART" id="SM00869">
    <property type="entry name" value="Autotransporter"/>
    <property type="match status" value="1"/>
</dbReference>
<dbReference type="Gene3D" id="2.40.128.130">
    <property type="entry name" value="Autotransporter beta-domain"/>
    <property type="match status" value="1"/>
</dbReference>
<accession>A0AAI9II25</accession>
<dbReference type="EMBL" id="AEEC02000002">
    <property type="protein sequence ID" value="EOA06424.1"/>
    <property type="molecule type" value="Genomic_DNA"/>
</dbReference>
<evidence type="ECO:0000313" key="5">
    <source>
        <dbReference type="Proteomes" id="UP000006772"/>
    </source>
</evidence>
<evidence type="ECO:0000313" key="4">
    <source>
        <dbReference type="EMBL" id="EOA06424.1"/>
    </source>
</evidence>
<dbReference type="Proteomes" id="UP000006772">
    <property type="component" value="Unassembled WGS sequence"/>
</dbReference>
<feature type="domain" description="Autotransporter" evidence="3">
    <location>
        <begin position="846"/>
        <end position="1121"/>
    </location>
</feature>
<dbReference type="InterPro" id="IPR036709">
    <property type="entry name" value="Autotransporte_beta_dom_sf"/>
</dbReference>
<evidence type="ECO:0000256" key="1">
    <source>
        <dbReference type="SAM" id="MobiDB-lite"/>
    </source>
</evidence>
<gene>
    <name evidence="4" type="ORF">HFRIS_001654</name>
</gene>
<name>A0AAI9II25_9BURK</name>